<reference evidence="1" key="1">
    <citation type="submission" date="2022-07" db="EMBL/GenBank/DDBJ databases">
        <title>Phylogenomic reconstructions and comparative analyses of Kickxellomycotina fungi.</title>
        <authorList>
            <person name="Reynolds N.K."/>
            <person name="Stajich J.E."/>
            <person name="Barry K."/>
            <person name="Grigoriev I.V."/>
            <person name="Crous P."/>
            <person name="Smith M.E."/>
        </authorList>
    </citation>
    <scope>NUCLEOTIDE SEQUENCE</scope>
    <source>
        <strain evidence="1">Benny 63K</strain>
    </source>
</reference>
<comment type="caution">
    <text evidence="1">The sequence shown here is derived from an EMBL/GenBank/DDBJ whole genome shotgun (WGS) entry which is preliminary data.</text>
</comment>
<protein>
    <submittedName>
        <fullName evidence="1">Uncharacterized protein</fullName>
    </submittedName>
</protein>
<keyword evidence="2" id="KW-1185">Reference proteome</keyword>
<dbReference type="Proteomes" id="UP001150581">
    <property type="component" value="Unassembled WGS sequence"/>
</dbReference>
<organism evidence="1 2">
    <name type="scientific">Kickxella alabastrina</name>
    <dbReference type="NCBI Taxonomy" id="61397"/>
    <lineage>
        <taxon>Eukaryota</taxon>
        <taxon>Fungi</taxon>
        <taxon>Fungi incertae sedis</taxon>
        <taxon>Zoopagomycota</taxon>
        <taxon>Kickxellomycotina</taxon>
        <taxon>Kickxellomycetes</taxon>
        <taxon>Kickxellales</taxon>
        <taxon>Kickxellaceae</taxon>
        <taxon>Kickxella</taxon>
    </lineage>
</organism>
<accession>A0ACC1IV14</accession>
<sequence length="669" mass="71403">MGSDRSIGEDAPRRSRGAHNRGRRGRGAYYRELYGNKSGLGGHDLGNTPRSQRPQDGQFSGIQDELGALLASMDGKQYGHYKQLSGRRYEFRQFSLFFDHIQADAYAPPSRIRVRVKQSAALFPATCFSTNVRAVAAAHYLTQLIHRTLACLQSGHERERGGASGGWRSAKGGVLSVDCPGQEVIERTSVSISGQAVEARLTASMPAAGRSIVGESVQRMLLETLPQLVGQALLHAAVDAHAMQLLIECVDDQESLRAQLGPSGLVAFVGNGSILPRRSGVSGLPLAASSAVEFKSPHSMLVSFVLPNCGRVSGMGVARGVTLICGGGFNGKSTLLQAIESGVYNHVPGDGRELVVAEALATKIKAEEGRSVCSTDIRPFISRLPFGKDTAAFSTADASGSTSMAASIQEAMEAGATMLLFDEDTCATNFLVRDGRMQQLVAQSKEPITPLIARVRELWEAKGVSSMLVIGGCGDYLDVADTVVDMCEYAPADATARARDIVAHMPVLLEPAPTEYGPVPCRLVGFSAELAGSFKPPKALTRWAIVFFPSGGSGLTDDAGDADAGNTDAEATAYGADEAHAQSVLDLAALDQLVSSSQTRSIARIIHATSRARNKRRTMREWLDLVDDQALDELCTGLGTVGDLGRPRRIEVAQAINRLRFARMEQQQS</sequence>
<dbReference type="EMBL" id="JANBPG010000027">
    <property type="protein sequence ID" value="KAJ1901447.1"/>
    <property type="molecule type" value="Genomic_DNA"/>
</dbReference>
<name>A0ACC1IV14_9FUNG</name>
<proteinExistence type="predicted"/>
<gene>
    <name evidence="1" type="ORF">LPJ66_000775</name>
</gene>
<evidence type="ECO:0000313" key="1">
    <source>
        <dbReference type="EMBL" id="KAJ1901447.1"/>
    </source>
</evidence>
<evidence type="ECO:0000313" key="2">
    <source>
        <dbReference type="Proteomes" id="UP001150581"/>
    </source>
</evidence>